<feature type="compositionally biased region" description="Low complexity" evidence="1">
    <location>
        <begin position="152"/>
        <end position="164"/>
    </location>
</feature>
<dbReference type="InterPro" id="IPR055621">
    <property type="entry name" value="DUF7197"/>
</dbReference>
<organism evidence="2">
    <name type="scientific">viral metagenome</name>
    <dbReference type="NCBI Taxonomy" id="1070528"/>
    <lineage>
        <taxon>unclassified sequences</taxon>
        <taxon>metagenomes</taxon>
        <taxon>organismal metagenomes</taxon>
    </lineage>
</organism>
<feature type="region of interest" description="Disordered" evidence="1">
    <location>
        <begin position="149"/>
        <end position="177"/>
    </location>
</feature>
<dbReference type="EMBL" id="MN740804">
    <property type="protein sequence ID" value="QHS82693.1"/>
    <property type="molecule type" value="Genomic_DNA"/>
</dbReference>
<reference evidence="2" key="1">
    <citation type="journal article" date="2020" name="Nature">
        <title>Giant virus diversity and host interactions through global metagenomics.</title>
        <authorList>
            <person name="Schulz F."/>
            <person name="Roux S."/>
            <person name="Paez-Espino D."/>
            <person name="Jungbluth S."/>
            <person name="Walsh D.A."/>
            <person name="Denef V.J."/>
            <person name="McMahon K.D."/>
            <person name="Konstantinidis K.T."/>
            <person name="Eloe-Fadrosh E.A."/>
            <person name="Kyrpides N.C."/>
            <person name="Woyke T."/>
        </authorList>
    </citation>
    <scope>NUCLEOTIDE SEQUENCE</scope>
    <source>
        <strain evidence="2">GVMAG-S-1101171-111</strain>
    </source>
</reference>
<evidence type="ECO:0000256" key="1">
    <source>
        <dbReference type="SAM" id="MobiDB-lite"/>
    </source>
</evidence>
<proteinExistence type="predicted"/>
<evidence type="ECO:0000313" key="2">
    <source>
        <dbReference type="EMBL" id="QHS82693.1"/>
    </source>
</evidence>
<accession>A0A6C0AT83</accession>
<dbReference type="Pfam" id="PF23827">
    <property type="entry name" value="DUF7197"/>
    <property type="match status" value="1"/>
</dbReference>
<sequence length="202" mass="23970">MASYCSNQLNTQNDLLMRNLMEFYKCRENLDRMMAIINGESNISLRIVDWFVTNYAKKNYTVYEIQRNASTSTRFKVYNDYKLKLKAYAKRRFDPFCRWERITVPYDDEKIMETTIGQLNFFKWAIENEIIDYIETNYAVIEKDMNERNSTSKNRSLGSSISSNESDESNDNAKTRKRREELSVSACKCIKKETVKIVVKFH</sequence>
<name>A0A6C0AT83_9ZZZZ</name>
<protein>
    <submittedName>
        <fullName evidence="2">Uncharacterized protein</fullName>
    </submittedName>
</protein>
<dbReference type="AlphaFoldDB" id="A0A6C0AT83"/>